<feature type="region of interest" description="Disordered" evidence="1">
    <location>
        <begin position="31"/>
        <end position="50"/>
    </location>
</feature>
<gene>
    <name evidence="2" type="ORF">THAPS_7091</name>
</gene>
<reference evidence="2 3" key="2">
    <citation type="journal article" date="2008" name="Nature">
        <title>The Phaeodactylum genome reveals the evolutionary history of diatom genomes.</title>
        <authorList>
            <person name="Bowler C."/>
            <person name="Allen A.E."/>
            <person name="Badger J.H."/>
            <person name="Grimwood J."/>
            <person name="Jabbari K."/>
            <person name="Kuo A."/>
            <person name="Maheswari U."/>
            <person name="Martens C."/>
            <person name="Maumus F."/>
            <person name="Otillar R.P."/>
            <person name="Rayko E."/>
            <person name="Salamov A."/>
            <person name="Vandepoele K."/>
            <person name="Beszteri B."/>
            <person name="Gruber A."/>
            <person name="Heijde M."/>
            <person name="Katinka M."/>
            <person name="Mock T."/>
            <person name="Valentin K."/>
            <person name="Verret F."/>
            <person name="Berges J.A."/>
            <person name="Brownlee C."/>
            <person name="Cadoret J.P."/>
            <person name="Chiovitti A."/>
            <person name="Choi C.J."/>
            <person name="Coesel S."/>
            <person name="De Martino A."/>
            <person name="Detter J.C."/>
            <person name="Durkin C."/>
            <person name="Falciatore A."/>
            <person name="Fournet J."/>
            <person name="Haruta M."/>
            <person name="Huysman M.J."/>
            <person name="Jenkins B.D."/>
            <person name="Jiroutova K."/>
            <person name="Jorgensen R.E."/>
            <person name="Joubert Y."/>
            <person name="Kaplan A."/>
            <person name="Kroger N."/>
            <person name="Kroth P.G."/>
            <person name="La Roche J."/>
            <person name="Lindquist E."/>
            <person name="Lommer M."/>
            <person name="Martin-Jezequel V."/>
            <person name="Lopez P.J."/>
            <person name="Lucas S."/>
            <person name="Mangogna M."/>
            <person name="McGinnis K."/>
            <person name="Medlin L.K."/>
            <person name="Montsant A."/>
            <person name="Oudot-Le Secq M.P."/>
            <person name="Napoli C."/>
            <person name="Obornik M."/>
            <person name="Parker M.S."/>
            <person name="Petit J.L."/>
            <person name="Porcel B.M."/>
            <person name="Poulsen N."/>
            <person name="Robison M."/>
            <person name="Rychlewski L."/>
            <person name="Rynearson T.A."/>
            <person name="Schmutz J."/>
            <person name="Shapiro H."/>
            <person name="Siaut M."/>
            <person name="Stanley M."/>
            <person name="Sussman M.R."/>
            <person name="Taylor A.R."/>
            <person name="Vardi A."/>
            <person name="von Dassow P."/>
            <person name="Vyverman W."/>
            <person name="Willis A."/>
            <person name="Wyrwicz L.S."/>
            <person name="Rokhsar D.S."/>
            <person name="Weissenbach J."/>
            <person name="Armbrust E.V."/>
            <person name="Green B.R."/>
            <person name="Van de Peer Y."/>
            <person name="Grigoriev I.V."/>
        </authorList>
    </citation>
    <scope>NUCLEOTIDE SEQUENCE [LARGE SCALE GENOMIC DNA]</scope>
    <source>
        <strain evidence="2 3">CCMP1335</strain>
    </source>
</reference>
<dbReference type="HOGENOM" id="CLU_1630411_0_0_1"/>
<evidence type="ECO:0000313" key="2">
    <source>
        <dbReference type="EMBL" id="ACI64959.1"/>
    </source>
</evidence>
<evidence type="ECO:0000256" key="1">
    <source>
        <dbReference type="SAM" id="MobiDB-lite"/>
    </source>
</evidence>
<sequence length="163" mass="17845">MAGDQANLAKLGEERRPNRVILVTDMNHTPAPTMYPTLSPTTSPTFGKSGKGPVVGYDDEIIIDDYVDTPAPVAAPDDPYDGINIVVDVDGDNNNVDVDINIYQGTVKVDDYVADDVVDDQDYGSMAYDDTIADDRYNVVDNDDTYIVEPVADLRRGDEEPKK</sequence>
<dbReference type="AlphaFoldDB" id="B5YNB7"/>
<dbReference type="EMBL" id="CP001160">
    <property type="protein sequence ID" value="ACI64959.1"/>
    <property type="molecule type" value="Genomic_DNA"/>
</dbReference>
<evidence type="ECO:0000313" key="3">
    <source>
        <dbReference type="Proteomes" id="UP000001449"/>
    </source>
</evidence>
<protein>
    <submittedName>
        <fullName evidence="2">Uncharacterized protein</fullName>
    </submittedName>
</protein>
<accession>B5YNB7</accession>
<dbReference type="PaxDb" id="35128-Thaps7091"/>
<dbReference type="InParanoid" id="B5YNB7"/>
<keyword evidence="3" id="KW-1185">Reference proteome</keyword>
<proteinExistence type="predicted"/>
<name>B5YNB7_THAPS</name>
<feature type="compositionally biased region" description="Polar residues" evidence="1">
    <location>
        <begin position="36"/>
        <end position="46"/>
    </location>
</feature>
<organism evidence="2 3">
    <name type="scientific">Thalassiosira pseudonana</name>
    <name type="common">Marine diatom</name>
    <name type="synonym">Cyclotella nana</name>
    <dbReference type="NCBI Taxonomy" id="35128"/>
    <lineage>
        <taxon>Eukaryota</taxon>
        <taxon>Sar</taxon>
        <taxon>Stramenopiles</taxon>
        <taxon>Ochrophyta</taxon>
        <taxon>Bacillariophyta</taxon>
        <taxon>Coscinodiscophyceae</taxon>
        <taxon>Thalassiosirophycidae</taxon>
        <taxon>Thalassiosirales</taxon>
        <taxon>Thalassiosiraceae</taxon>
        <taxon>Thalassiosira</taxon>
    </lineage>
</organism>
<dbReference type="RefSeq" id="XP_002296242.1">
    <property type="nucleotide sequence ID" value="XM_002296206.1"/>
</dbReference>
<reference evidence="2 3" key="1">
    <citation type="journal article" date="2004" name="Science">
        <title>The genome of the diatom Thalassiosira pseudonana: ecology, evolution, and metabolism.</title>
        <authorList>
            <person name="Armbrust E.V."/>
            <person name="Berges J.A."/>
            <person name="Bowler C."/>
            <person name="Green B.R."/>
            <person name="Martinez D."/>
            <person name="Putnam N.H."/>
            <person name="Zhou S."/>
            <person name="Allen A.E."/>
            <person name="Apt K.E."/>
            <person name="Bechner M."/>
            <person name="Brzezinski M.A."/>
            <person name="Chaal B.K."/>
            <person name="Chiovitti A."/>
            <person name="Davis A.K."/>
            <person name="Demarest M.S."/>
            <person name="Detter J.C."/>
            <person name="Glavina T."/>
            <person name="Goodstein D."/>
            <person name="Hadi M.Z."/>
            <person name="Hellsten U."/>
            <person name="Hildebrand M."/>
            <person name="Jenkins B.D."/>
            <person name="Jurka J."/>
            <person name="Kapitonov V.V."/>
            <person name="Kroger N."/>
            <person name="Lau W.W."/>
            <person name="Lane T.W."/>
            <person name="Larimer F.W."/>
            <person name="Lippmeier J.C."/>
            <person name="Lucas S."/>
            <person name="Medina M."/>
            <person name="Montsant A."/>
            <person name="Obornik M."/>
            <person name="Parker M.S."/>
            <person name="Palenik B."/>
            <person name="Pazour G.J."/>
            <person name="Richardson P.M."/>
            <person name="Rynearson T.A."/>
            <person name="Saito M.A."/>
            <person name="Schwartz D.C."/>
            <person name="Thamatrakoln K."/>
            <person name="Valentin K."/>
            <person name="Vardi A."/>
            <person name="Wilkerson F.P."/>
            <person name="Rokhsar D.S."/>
        </authorList>
    </citation>
    <scope>NUCLEOTIDE SEQUENCE [LARGE SCALE GENOMIC DNA]</scope>
    <source>
        <strain evidence="2 3">CCMP1335</strain>
    </source>
</reference>
<dbReference type="KEGG" id="tps:THAPS_7091"/>
<dbReference type="Proteomes" id="UP000001449">
    <property type="component" value="Chromosome 7"/>
</dbReference>
<dbReference type="GeneID" id="7450659"/>